<accession>A0A6A5G8N7</accession>
<dbReference type="EMBL" id="WUAV01000005">
    <property type="protein sequence ID" value="KAF1750889.1"/>
    <property type="molecule type" value="Genomic_DNA"/>
</dbReference>
<reference evidence="1 2" key="1">
    <citation type="submission" date="2019-12" db="EMBL/GenBank/DDBJ databases">
        <title>Chromosome-level assembly of the Caenorhabditis remanei genome.</title>
        <authorList>
            <person name="Teterina A.A."/>
            <person name="Willis J.H."/>
            <person name="Phillips P.C."/>
        </authorList>
    </citation>
    <scope>NUCLEOTIDE SEQUENCE [LARGE SCALE GENOMIC DNA]</scope>
    <source>
        <strain evidence="1 2">PX506</strain>
        <tissue evidence="1">Whole organism</tissue>
    </source>
</reference>
<gene>
    <name evidence="1" type="ORF">GCK72_017440</name>
</gene>
<evidence type="ECO:0000313" key="1">
    <source>
        <dbReference type="EMBL" id="KAF1750889.1"/>
    </source>
</evidence>
<organism evidence="1 2">
    <name type="scientific">Caenorhabditis remanei</name>
    <name type="common">Caenorhabditis vulgaris</name>
    <dbReference type="NCBI Taxonomy" id="31234"/>
    <lineage>
        <taxon>Eukaryota</taxon>
        <taxon>Metazoa</taxon>
        <taxon>Ecdysozoa</taxon>
        <taxon>Nematoda</taxon>
        <taxon>Chromadorea</taxon>
        <taxon>Rhabditida</taxon>
        <taxon>Rhabditina</taxon>
        <taxon>Rhabditomorpha</taxon>
        <taxon>Rhabditoidea</taxon>
        <taxon>Rhabditidae</taxon>
        <taxon>Peloderinae</taxon>
        <taxon>Caenorhabditis</taxon>
    </lineage>
</organism>
<dbReference type="CTD" id="78776554"/>
<dbReference type="RefSeq" id="XP_053581002.1">
    <property type="nucleotide sequence ID" value="XM_053732089.1"/>
</dbReference>
<dbReference type="AlphaFoldDB" id="A0A6A5G8N7"/>
<dbReference type="Proteomes" id="UP000483820">
    <property type="component" value="Chromosome V"/>
</dbReference>
<dbReference type="GeneID" id="78776554"/>
<evidence type="ECO:0000313" key="2">
    <source>
        <dbReference type="Proteomes" id="UP000483820"/>
    </source>
</evidence>
<proteinExistence type="predicted"/>
<protein>
    <submittedName>
        <fullName evidence="1">Uncharacterized protein</fullName>
    </submittedName>
</protein>
<dbReference type="KEGG" id="crq:GCK72_017440"/>
<comment type="caution">
    <text evidence="1">The sequence shown here is derived from an EMBL/GenBank/DDBJ whole genome shotgun (WGS) entry which is preliminary data.</text>
</comment>
<name>A0A6A5G8N7_CAERE</name>
<sequence length="106" mass="11637">MMTTLSGYGYYVMMVLSGGRRGWILLRRDSSGEVDVVDDDDVVVEKSADGVHEFVDVLDGEADAKFRADFDDHVGFGWGTRGETAEGTENGRDELPVIGWVIGFKS</sequence>